<dbReference type="GO" id="GO:0004134">
    <property type="term" value="F:4-alpha-glucanotransferase activity"/>
    <property type="evidence" value="ECO:0007669"/>
    <property type="project" value="UniProtKB-EC"/>
</dbReference>
<evidence type="ECO:0000256" key="5">
    <source>
        <dbReference type="ARBA" id="ARBA00022676"/>
    </source>
</evidence>
<keyword evidence="6 10" id="KW-0808">Transferase</keyword>
<proteinExistence type="inferred from homology"/>
<dbReference type="InterPro" id="IPR003385">
    <property type="entry name" value="Glyco_hydro_77"/>
</dbReference>
<dbReference type="PANTHER" id="PTHR32438:SF5">
    <property type="entry name" value="4-ALPHA-GLUCANOTRANSFERASE DPE1, CHLOROPLASTIC_AMYLOPLASTIC"/>
    <property type="match status" value="1"/>
</dbReference>
<dbReference type="AlphaFoldDB" id="A0A1Z4JPW9"/>
<evidence type="ECO:0000256" key="2">
    <source>
        <dbReference type="ARBA" id="ARBA00005684"/>
    </source>
</evidence>
<dbReference type="NCBIfam" id="TIGR00217">
    <property type="entry name" value="malQ"/>
    <property type="match status" value="1"/>
</dbReference>
<keyword evidence="7 10" id="KW-0119">Carbohydrate metabolism</keyword>
<dbReference type="Gene3D" id="3.20.20.80">
    <property type="entry name" value="Glycosidases"/>
    <property type="match status" value="1"/>
</dbReference>
<comment type="similarity">
    <text evidence="2 10">Belongs to the disproportionating enzyme family.</text>
</comment>
<evidence type="ECO:0000256" key="7">
    <source>
        <dbReference type="ARBA" id="ARBA00023277"/>
    </source>
</evidence>
<sequence>MFQRSSGIVLQPTSLPSKFGIGDLGQSAYEFVDFLAKSGQSLWQILPLAPTGYEHSPYTMNFSVFAGNPLLISLEQLAEEGLLKLDELVPLEGSVEKVEFDRVIPYKTKLLQLAFNRFAPTPEFDQFCQQQAAWLDDFALFMALLEANDGKNWNQWDRSIAQRDLQAMRNAQDALKPAIQFQQFLQFKFFQQWMKLREYTNSKNIQLIGDISIYVCFNSVDVWAHPEIFKLDPETFEPTFIAGVPPDYFSATGQLWGNPVYDWDQLQSSQYEWWIQRFQTTLQYVDIVRVDHFRGFQAYWQVPAGEETAINGEWIEAPGADFFETLGQRLGQLPILAEDLGIITPEVEELRDRFNFPGMKILMFAFSDDASNTHLPHHYVHNSVVYPGTHDNDTAIGWWNTISQSEKDRLAAYVGYPIEEIHWTLNRMALASVANWAIVALQDVLGLDGSARMNDPSQNAGNWRWRYRSSELLTDELAEKLRSLTMLYGRI</sequence>
<dbReference type="NCBIfam" id="NF011080">
    <property type="entry name" value="PRK14508.1-3"/>
    <property type="match status" value="1"/>
</dbReference>
<evidence type="ECO:0000256" key="9">
    <source>
        <dbReference type="ARBA" id="ARBA00031501"/>
    </source>
</evidence>
<evidence type="ECO:0000313" key="11">
    <source>
        <dbReference type="EMBL" id="BAY58750.1"/>
    </source>
</evidence>
<evidence type="ECO:0000256" key="1">
    <source>
        <dbReference type="ARBA" id="ARBA00000439"/>
    </source>
</evidence>
<gene>
    <name evidence="11" type="ORF">NIES2135_56240</name>
</gene>
<reference evidence="11 12" key="1">
    <citation type="submission" date="2017-06" db="EMBL/GenBank/DDBJ databases">
        <title>Genome sequencing of cyanobaciteial culture collection at National Institute for Environmental Studies (NIES).</title>
        <authorList>
            <person name="Hirose Y."/>
            <person name="Shimura Y."/>
            <person name="Fujisawa T."/>
            <person name="Nakamura Y."/>
            <person name="Kawachi M."/>
        </authorList>
    </citation>
    <scope>NUCLEOTIDE SEQUENCE [LARGE SCALE GENOMIC DNA]</scope>
    <source>
        <strain evidence="11 12">NIES-2135</strain>
    </source>
</reference>
<dbReference type="InterPro" id="IPR017853">
    <property type="entry name" value="GH"/>
</dbReference>
<evidence type="ECO:0000256" key="10">
    <source>
        <dbReference type="RuleBase" id="RU361207"/>
    </source>
</evidence>
<evidence type="ECO:0000256" key="3">
    <source>
        <dbReference type="ARBA" id="ARBA00012560"/>
    </source>
</evidence>
<name>A0A1Z4JPW9_LEPBY</name>
<evidence type="ECO:0000313" key="12">
    <source>
        <dbReference type="Proteomes" id="UP000217895"/>
    </source>
</evidence>
<comment type="catalytic activity">
    <reaction evidence="1 10">
        <text>Transfers a segment of a (1-&gt;4)-alpha-D-glucan to a new position in an acceptor, which may be glucose or a (1-&gt;4)-alpha-D-glucan.</text>
        <dbReference type="EC" id="2.4.1.25"/>
    </reaction>
</comment>
<keyword evidence="5 10" id="KW-0328">Glycosyltransferase</keyword>
<dbReference type="NCBIfam" id="NF011079">
    <property type="entry name" value="PRK14508.1-2"/>
    <property type="match status" value="1"/>
</dbReference>
<evidence type="ECO:0000256" key="8">
    <source>
        <dbReference type="ARBA" id="ARBA00031423"/>
    </source>
</evidence>
<dbReference type="PANTHER" id="PTHR32438">
    <property type="entry name" value="4-ALPHA-GLUCANOTRANSFERASE DPE1, CHLOROPLASTIC/AMYLOPLASTIC"/>
    <property type="match status" value="1"/>
</dbReference>
<keyword evidence="12" id="KW-1185">Reference proteome</keyword>
<dbReference type="Proteomes" id="UP000217895">
    <property type="component" value="Chromosome"/>
</dbReference>
<dbReference type="EC" id="2.4.1.25" evidence="3 10"/>
<evidence type="ECO:0000256" key="4">
    <source>
        <dbReference type="ARBA" id="ARBA00020295"/>
    </source>
</evidence>
<dbReference type="GO" id="GO:0005975">
    <property type="term" value="P:carbohydrate metabolic process"/>
    <property type="evidence" value="ECO:0007669"/>
    <property type="project" value="InterPro"/>
</dbReference>
<evidence type="ECO:0000256" key="6">
    <source>
        <dbReference type="ARBA" id="ARBA00022679"/>
    </source>
</evidence>
<protein>
    <recommendedName>
        <fullName evidence="4 10">4-alpha-glucanotransferase</fullName>
        <ecNumber evidence="3 10">2.4.1.25</ecNumber>
    </recommendedName>
    <alternativeName>
        <fullName evidence="8 10">Amylomaltase</fullName>
    </alternativeName>
    <alternativeName>
        <fullName evidence="9 10">Disproportionating enzyme</fullName>
    </alternativeName>
</protein>
<organism evidence="11 12">
    <name type="scientific">Leptolyngbya boryana NIES-2135</name>
    <dbReference type="NCBI Taxonomy" id="1973484"/>
    <lineage>
        <taxon>Bacteria</taxon>
        <taxon>Bacillati</taxon>
        <taxon>Cyanobacteriota</taxon>
        <taxon>Cyanophyceae</taxon>
        <taxon>Leptolyngbyales</taxon>
        <taxon>Leptolyngbyaceae</taxon>
        <taxon>Leptolyngbya group</taxon>
        <taxon>Leptolyngbya</taxon>
    </lineage>
</organism>
<dbReference type="EMBL" id="AP018203">
    <property type="protein sequence ID" value="BAY58750.1"/>
    <property type="molecule type" value="Genomic_DNA"/>
</dbReference>
<dbReference type="SUPFAM" id="SSF51445">
    <property type="entry name" value="(Trans)glycosidases"/>
    <property type="match status" value="1"/>
</dbReference>
<dbReference type="Pfam" id="PF02446">
    <property type="entry name" value="Glyco_hydro_77"/>
    <property type="match status" value="1"/>
</dbReference>
<accession>A0A1Z4JPW9</accession>